<dbReference type="InterPro" id="IPR033659">
    <property type="entry name" value="Ferrochelatase_N"/>
</dbReference>
<accession>A0ABX3GXD1</accession>
<dbReference type="InterPro" id="IPR001015">
    <property type="entry name" value="Ferrochelatase"/>
</dbReference>
<evidence type="ECO:0000256" key="5">
    <source>
        <dbReference type="ARBA" id="ARBA00023244"/>
    </source>
</evidence>
<dbReference type="EC" id="4.99.1.9" evidence="7"/>
<keyword evidence="2 7" id="KW-0408">Iron</keyword>
<dbReference type="NCBIfam" id="TIGR00109">
    <property type="entry name" value="hemH"/>
    <property type="match status" value="1"/>
</dbReference>
<dbReference type="SUPFAM" id="SSF53800">
    <property type="entry name" value="Chelatase"/>
    <property type="match status" value="1"/>
</dbReference>
<evidence type="ECO:0000256" key="7">
    <source>
        <dbReference type="HAMAP-Rule" id="MF_00323"/>
    </source>
</evidence>
<gene>
    <name evidence="7" type="primary">cpfC</name>
    <name evidence="9" type="ORF">BSK56_30570</name>
</gene>
<evidence type="ECO:0000313" key="10">
    <source>
        <dbReference type="Proteomes" id="UP000187412"/>
    </source>
</evidence>
<evidence type="ECO:0000256" key="1">
    <source>
        <dbReference type="ARBA" id="ARBA00004744"/>
    </source>
</evidence>
<keyword evidence="10" id="KW-1185">Reference proteome</keyword>
<protein>
    <recommendedName>
        <fullName evidence="7">Coproporphyrin III ferrochelatase</fullName>
        <ecNumber evidence="7">4.99.1.9</ecNumber>
    </recommendedName>
</protein>
<dbReference type="CDD" id="cd03411">
    <property type="entry name" value="Ferrochelatase_N"/>
    <property type="match status" value="1"/>
</dbReference>
<evidence type="ECO:0000256" key="3">
    <source>
        <dbReference type="ARBA" id="ARBA00023133"/>
    </source>
</evidence>
<evidence type="ECO:0000256" key="6">
    <source>
        <dbReference type="ARBA" id="ARBA00024536"/>
    </source>
</evidence>
<dbReference type="CDD" id="cd00419">
    <property type="entry name" value="Ferrochelatase_C"/>
    <property type="match status" value="1"/>
</dbReference>
<proteinExistence type="inferred from homology"/>
<dbReference type="Proteomes" id="UP000187412">
    <property type="component" value="Unassembled WGS sequence"/>
</dbReference>
<dbReference type="InterPro" id="IPR033644">
    <property type="entry name" value="Ferrochelatase_C"/>
</dbReference>
<evidence type="ECO:0000256" key="8">
    <source>
        <dbReference type="RuleBase" id="RU000607"/>
    </source>
</evidence>
<dbReference type="PROSITE" id="PS00534">
    <property type="entry name" value="FERROCHELATASE"/>
    <property type="match status" value="1"/>
</dbReference>
<dbReference type="RefSeq" id="WP_076114172.1">
    <property type="nucleotide sequence ID" value="NZ_MPTB01000062.1"/>
</dbReference>
<comment type="similarity">
    <text evidence="7 8">Belongs to the ferrochelatase family.</text>
</comment>
<dbReference type="Pfam" id="PF00762">
    <property type="entry name" value="Ferrochelatase"/>
    <property type="match status" value="1"/>
</dbReference>
<evidence type="ECO:0000256" key="2">
    <source>
        <dbReference type="ARBA" id="ARBA00023004"/>
    </source>
</evidence>
<reference evidence="9 10" key="1">
    <citation type="submission" date="2016-10" db="EMBL/GenBank/DDBJ databases">
        <title>Paenibacillus species isolates.</title>
        <authorList>
            <person name="Beno S.M."/>
        </authorList>
    </citation>
    <scope>NUCLEOTIDE SEQUENCE [LARGE SCALE GENOMIC DNA]</scope>
    <source>
        <strain evidence="9 10">FSL H7-0744</strain>
    </source>
</reference>
<keyword evidence="7" id="KW-0479">Metal-binding</keyword>
<keyword evidence="4 7" id="KW-0456">Lyase</keyword>
<keyword evidence="5 7" id="KW-0627">Porphyrin biosynthesis</keyword>
<comment type="function">
    <text evidence="7 8">Involved in coproporphyrin-dependent heme b biosynthesis. Catalyzes the insertion of ferrous iron into coproporphyrin III to form Fe-coproporphyrin III.</text>
</comment>
<comment type="catalytic activity">
    <reaction evidence="6">
        <text>Fe-coproporphyrin III + 2 H(+) = coproporphyrin III + Fe(2+)</text>
        <dbReference type="Rhea" id="RHEA:49572"/>
        <dbReference type="ChEBI" id="CHEBI:15378"/>
        <dbReference type="ChEBI" id="CHEBI:29033"/>
        <dbReference type="ChEBI" id="CHEBI:68438"/>
        <dbReference type="ChEBI" id="CHEBI:131725"/>
        <dbReference type="EC" id="4.99.1.9"/>
    </reaction>
    <physiologicalReaction direction="right-to-left" evidence="6">
        <dbReference type="Rhea" id="RHEA:49574"/>
    </physiologicalReaction>
</comment>
<feature type="binding site" evidence="7">
    <location>
        <position position="286"/>
    </location>
    <ligand>
        <name>Fe(2+)</name>
        <dbReference type="ChEBI" id="CHEBI:29033"/>
    </ligand>
</feature>
<dbReference type="Gene3D" id="3.40.50.1400">
    <property type="match status" value="2"/>
</dbReference>
<evidence type="ECO:0000313" key="9">
    <source>
        <dbReference type="EMBL" id="OMD38253.1"/>
    </source>
</evidence>
<keyword evidence="3 7" id="KW-0350">Heme biosynthesis</keyword>
<dbReference type="HAMAP" id="MF_00323">
    <property type="entry name" value="Ferrochelatase"/>
    <property type="match status" value="1"/>
</dbReference>
<name>A0ABX3GXD1_PAEBO</name>
<dbReference type="InterPro" id="IPR019772">
    <property type="entry name" value="Ferrochelatase_AS"/>
</dbReference>
<dbReference type="PANTHER" id="PTHR11108:SF1">
    <property type="entry name" value="FERROCHELATASE, MITOCHONDRIAL"/>
    <property type="match status" value="1"/>
</dbReference>
<dbReference type="EMBL" id="MPTB01000062">
    <property type="protein sequence ID" value="OMD38253.1"/>
    <property type="molecule type" value="Genomic_DNA"/>
</dbReference>
<comment type="caution">
    <text evidence="7">Lacks conserved residue(s) required for the propagation of feature annotation.</text>
</comment>
<comment type="subcellular location">
    <subcellularLocation>
        <location evidence="7 8">Cytoplasm</location>
    </subcellularLocation>
</comment>
<evidence type="ECO:0000256" key="4">
    <source>
        <dbReference type="ARBA" id="ARBA00023239"/>
    </source>
</evidence>
<feature type="binding site" evidence="7">
    <location>
        <position position="205"/>
    </location>
    <ligand>
        <name>Fe(2+)</name>
        <dbReference type="ChEBI" id="CHEBI:29033"/>
    </ligand>
</feature>
<comment type="pathway">
    <text evidence="1 7 8">Porphyrin-containing compound metabolism; protoheme biosynthesis.</text>
</comment>
<keyword evidence="7 8" id="KW-0963">Cytoplasm</keyword>
<comment type="caution">
    <text evidence="9">The sequence shown here is derived from an EMBL/GenBank/DDBJ whole genome shotgun (WGS) entry which is preliminary data.</text>
</comment>
<organism evidence="9 10">
    <name type="scientific">Paenibacillus borealis</name>
    <dbReference type="NCBI Taxonomy" id="160799"/>
    <lineage>
        <taxon>Bacteria</taxon>
        <taxon>Bacillati</taxon>
        <taxon>Bacillota</taxon>
        <taxon>Bacilli</taxon>
        <taxon>Bacillales</taxon>
        <taxon>Paenibacillaceae</taxon>
        <taxon>Paenibacillus</taxon>
    </lineage>
</organism>
<dbReference type="PANTHER" id="PTHR11108">
    <property type="entry name" value="FERROCHELATASE"/>
    <property type="match status" value="1"/>
</dbReference>
<sequence>MNQPSIGVILAQIGTPDAPTAKSVRPYLRRFLSDRRIIDYPPLLWQPLLRGIILRVRPRRSAKLYSEIWLKEGSPLLLHSQAQVAGLQKLLGSHYQVELGLAYSEPGMEKAFAKLESSGVTRIIVVPLFPQYSSTTTASVYDAACFAALGRRSAAGPVSKRFVPALRFMEAYYNAPGYILAMKELLLRELRKINTKPDYFVLTFHGIPSRYAETGDPYPEQCLETARLLAEAMNWASGDWQISFQSRFGREEWIGPSTEEVLKGLAGRGIQRPMIFSPGLVTDCLETLHELAVEGREQFAAGGGQADSFLAAPCLNDSEEWLDFLAQKVSENAQGWLKEAVL</sequence>